<feature type="non-terminal residue" evidence="6">
    <location>
        <position position="180"/>
    </location>
</feature>
<accession>A0ABN9KT42</accession>
<protein>
    <recommendedName>
        <fullName evidence="8">p-glycoprotein</fullName>
    </recommendedName>
</protein>
<comment type="caution">
    <text evidence="6">The sequence shown here is derived from an EMBL/GenBank/DDBJ whole genome shotgun (WGS) entry which is preliminary data.</text>
</comment>
<evidence type="ECO:0000256" key="5">
    <source>
        <dbReference type="SAM" id="Phobius"/>
    </source>
</evidence>
<gene>
    <name evidence="6" type="ORF">RIMI_LOCUS1273121</name>
</gene>
<dbReference type="InterPro" id="IPR027417">
    <property type="entry name" value="P-loop_NTPase"/>
</dbReference>
<dbReference type="InterPro" id="IPR039421">
    <property type="entry name" value="Type_1_exporter"/>
</dbReference>
<evidence type="ECO:0000313" key="6">
    <source>
        <dbReference type="EMBL" id="CAJ0920463.1"/>
    </source>
</evidence>
<keyword evidence="4 5" id="KW-0472">Membrane</keyword>
<evidence type="ECO:0000256" key="1">
    <source>
        <dbReference type="ARBA" id="ARBA00004141"/>
    </source>
</evidence>
<reference evidence="6" key="1">
    <citation type="submission" date="2023-07" db="EMBL/GenBank/DDBJ databases">
        <authorList>
            <person name="Stuckert A."/>
        </authorList>
    </citation>
    <scope>NUCLEOTIDE SEQUENCE</scope>
</reference>
<feature type="non-terminal residue" evidence="6">
    <location>
        <position position="1"/>
    </location>
</feature>
<dbReference type="Gene3D" id="3.40.50.300">
    <property type="entry name" value="P-loop containing nucleotide triphosphate hydrolases"/>
    <property type="match status" value="1"/>
</dbReference>
<evidence type="ECO:0008006" key="8">
    <source>
        <dbReference type="Google" id="ProtNLM"/>
    </source>
</evidence>
<keyword evidence="2 5" id="KW-0812">Transmembrane</keyword>
<name>A0ABN9KT42_9NEOB</name>
<sequence>EARAGRTIIMIAHRLSTIKTADIIAGIHAGRVVEQGTHSELMKKNGIYHSLVMLQNNGKDNHAENASLESSFDNESSGAAFDISMIEDEENFQPSLKDVEYMLAPIKSGNLKNGSIRRKSKEDPSEKKKTECVASMTILRRILQLNKPEWLCTVIGLIFAAISGALIPSFSIILSKSIGV</sequence>
<dbReference type="PANTHER" id="PTHR43394:SF27">
    <property type="entry name" value="ATP-DEPENDENT TRANSLOCASE ABCB1-LIKE"/>
    <property type="match status" value="1"/>
</dbReference>
<dbReference type="Gene3D" id="1.20.1560.10">
    <property type="entry name" value="ABC transporter type 1, transmembrane domain"/>
    <property type="match status" value="1"/>
</dbReference>
<comment type="subcellular location">
    <subcellularLocation>
        <location evidence="1">Membrane</location>
        <topology evidence="1">Multi-pass membrane protein</topology>
    </subcellularLocation>
</comment>
<dbReference type="EMBL" id="CAUEEQ010001647">
    <property type="protein sequence ID" value="CAJ0920463.1"/>
    <property type="molecule type" value="Genomic_DNA"/>
</dbReference>
<evidence type="ECO:0000313" key="7">
    <source>
        <dbReference type="Proteomes" id="UP001176940"/>
    </source>
</evidence>
<evidence type="ECO:0000256" key="3">
    <source>
        <dbReference type="ARBA" id="ARBA00022989"/>
    </source>
</evidence>
<dbReference type="PANTHER" id="PTHR43394">
    <property type="entry name" value="ATP-DEPENDENT PERMEASE MDL1, MITOCHONDRIAL"/>
    <property type="match status" value="1"/>
</dbReference>
<proteinExistence type="predicted"/>
<dbReference type="Proteomes" id="UP001176940">
    <property type="component" value="Unassembled WGS sequence"/>
</dbReference>
<dbReference type="SUPFAM" id="SSF52540">
    <property type="entry name" value="P-loop containing nucleoside triphosphate hydrolases"/>
    <property type="match status" value="1"/>
</dbReference>
<keyword evidence="7" id="KW-1185">Reference proteome</keyword>
<organism evidence="6 7">
    <name type="scientific">Ranitomeya imitator</name>
    <name type="common">mimic poison frog</name>
    <dbReference type="NCBI Taxonomy" id="111125"/>
    <lineage>
        <taxon>Eukaryota</taxon>
        <taxon>Metazoa</taxon>
        <taxon>Chordata</taxon>
        <taxon>Craniata</taxon>
        <taxon>Vertebrata</taxon>
        <taxon>Euteleostomi</taxon>
        <taxon>Amphibia</taxon>
        <taxon>Batrachia</taxon>
        <taxon>Anura</taxon>
        <taxon>Neobatrachia</taxon>
        <taxon>Hyloidea</taxon>
        <taxon>Dendrobatidae</taxon>
        <taxon>Dendrobatinae</taxon>
        <taxon>Ranitomeya</taxon>
    </lineage>
</organism>
<keyword evidence="3 5" id="KW-1133">Transmembrane helix</keyword>
<dbReference type="InterPro" id="IPR036640">
    <property type="entry name" value="ABC1_TM_sf"/>
</dbReference>
<feature type="transmembrane region" description="Helical" evidence="5">
    <location>
        <begin position="150"/>
        <end position="174"/>
    </location>
</feature>
<evidence type="ECO:0000256" key="4">
    <source>
        <dbReference type="ARBA" id="ARBA00023136"/>
    </source>
</evidence>
<evidence type="ECO:0000256" key="2">
    <source>
        <dbReference type="ARBA" id="ARBA00022692"/>
    </source>
</evidence>